<feature type="non-terminal residue" evidence="2">
    <location>
        <position position="2168"/>
    </location>
</feature>
<evidence type="ECO:0000313" key="3">
    <source>
        <dbReference type="Proteomes" id="UP001142489"/>
    </source>
</evidence>
<dbReference type="PANTHER" id="PTHR46104:SF1">
    <property type="entry name" value="GENE 9195-RELATED"/>
    <property type="match status" value="1"/>
</dbReference>
<comment type="caution">
    <text evidence="2">The sequence shown here is derived from an EMBL/GenBank/DDBJ whole genome shotgun (WGS) entry which is preliminary data.</text>
</comment>
<protein>
    <recommendedName>
        <fullName evidence="1">Tyrosine-protein kinase ephrin type A/B receptor-like domain-containing protein</fullName>
    </recommendedName>
</protein>
<dbReference type="Pfam" id="PF07699">
    <property type="entry name" value="Ephrin_rec_like"/>
    <property type="match status" value="1"/>
</dbReference>
<dbReference type="EMBL" id="JAPFRF010000022">
    <property type="protein sequence ID" value="KAJ7305008.1"/>
    <property type="molecule type" value="Genomic_DNA"/>
</dbReference>
<dbReference type="OrthoDB" id="9026175at2759"/>
<accession>A0A9Q0X763</accession>
<dbReference type="SUPFAM" id="SSF57586">
    <property type="entry name" value="TNF receptor-like"/>
    <property type="match status" value="1"/>
</dbReference>
<sequence length="2168" mass="226696">YVIMCCLSKHWLYWKRPASTWTPLNDSSQLRTGTASLSSHDDISCKSCCLVNCLEGHYYQSGNCLECPVGFYCPGGQMAPRWCPMGTYNNLTGQAEVTSCQVCPDGYLSLETRAGCRVCPDGYWCDPQSGLQKHCHPGQYSPEGEADCLECPKGYICPNGQKKQLCLSGQEPNPTHTFCVFCLPGFFSVEGTSECQPCPTGHFCPHVGTAQPLPCPPGSWTHAPQQSECQKCNGSSCCPNGIDEEPHIQESSRSAGGLQNPLCPKGHFHSDGLTVAPCPVGSYEARERFTRPTNSSSYFPVVKQCLKCPSGYFCPNGTSYPNPCPSGTYNPLQGQDESSDCRACPAGKACTQAGLAKPDSDCMPGYVCPLGSSSPHAPSNACPAGTFSNWSDLFDKSQCETCPERFVCTKGSGGKQKPPAPCPAGHYCPPGTKHATQYKCGPGTWSNRTGLATEQECALCPVGWFCMAGGHAPSGSCSAGHYCPEGTQISTQFPCPAGTYSTRLGNGRKEDCLTCPSGAYCPEGTAKPTLCPPGTYYSEQGAESARDCLPCPGGYHCPEMGTIAPRICGAGKFSDLGSMSCSPCLVGHYCVDLNTSREAMLLAMVCPAGLLCPEGLAVAPNTSGHACPRGYYCPQGDVHSQAKPCPNGTYGGQRGLGRADQCLRCPVGKYCYRGGRHPQGISQPSGDCPPGYACPPGTGSPHSFPCLPGSYWDNSTTDPGDVCRSCPAGFYCDSLAMIQPKACPLGSYCAGGSSQPEACPVGTFGIKKGLTSLEECSVCGAGFYCASPGQTAPSGRCEAGFYCWNRAVSPLPTDGVTGNICPPGTYCPAGSSVPIPCPPGTYSNISGLKQLKQCLDCPPGFYCDGTNTQAPTGPCKPGYFCTGGAKTPTQIMAKEGHYAAEGASQAEPCPLGSFQPSLAQSTCRECPSGTFCNRTGLVEPLACPKGNYCPAGSIQPLPCPVGTYSDSWGGTGTGTCKLCPAGMYCSKPGLVVPEGPCQPGFYCLQGSSSASPAGLPFGGLCPAGHYCPAGTKQPREVPCPVGTWNEQKGARDSTWCLPCPPGFFCSGPGRISPTGPCAPGFYCKGGTRHARPVDRMTGDLCPEGHFCPTGSAMPSLCRDGEYSALTGREECFPCPAGLYCKNGIRYHCPPGFYCPSKTGVAPHPCPPGTYSSSSGIDRAERCQLCPAGMFCGEWGSSSPSGPCLPGFFCNSGSTVPNPDGTSNGSAGGPCPQGHFCPAGTRKPLPCPAGTFSDRLYLSLESSCIVCPPGYYCLSAGLTTPSGLCSPGYYCLPGATSPSPLGVPEQGGPCPVGHFCPAGTSHPRPCLAGTYNNLTKQPACFPCPAGYYCPENTTDYSVFTCPPGFYCPQGTRFATEFPCPRGYYNPDAMTQSLDSCLPCLPGHYCGKENLTTVSGECDAGWFCILAAWTPQPFDLDNYTNGNCLCPATATGAKCSPGSYCPKGSPEPILCPPGFYCNAPGLSAPSGECGAGFHCKGGASSPKPVDGVTGNICPQGTYCPSGSSTPIPCPSGTFSNLLGQSTISDCQLCPSGFYCEGSGLRRPSGECQEGYYCDSRQGPISDFTLYPCPEGYYCPLGTRSSTQYSCPLGTFGPKGRQKHVEECQSCPTGKYCSSTGLAAPTGDCTAGYWCKGGAQVHNPTDGVSGYFCPPGHYCLSGTHVPSPCPTGTLSADEGNQNLQSCRSCPRGHYCNGTGLVAPSGHCAAGFYCIAGAIKPTPTDGVSGAPCPVDHFCPLGSESPTPCPAGSYTAETPGWERCHPCPEGKYCLPGHSLQLCPKGFYCPEGTGLNWQPCPPGTYNPTQGISSITGCRACDGGRFCLYHNATDVTGLCGEGYYCTQASDQPNPESQQNGSAGPCPAGHYCPRGTAVPRPCPVGTFAAGTKLSSMAECTPCLPGHHCNTPGLVSPTGPCEEGFYCTLGSVVQNPPFVDQTGGPCPEGHFCPRGTSTPLPCPPGSYNPLQRQSSCLPCPPGSFCPMRSSSLTENRCPAGHYCPSGTVSETQLPCPRGTYNADIGSSNISFCIPCEPAQPNSLGYFEVEEAITVFSQDSPMLQDLVQLDIIALQELPHQHQQMVWLGTYAQRAITAQKVPRSPNPVPGASTATLQETQKLKTVSSVLQDIFVMEQGLFLLLDSVTLGSTVAGEHFLPDQHQ</sequence>
<dbReference type="Proteomes" id="UP001142489">
    <property type="component" value="Unassembled WGS sequence"/>
</dbReference>
<feature type="domain" description="Tyrosine-protein kinase ephrin type A/B receptor-like" evidence="1">
    <location>
        <begin position="896"/>
        <end position="936"/>
    </location>
</feature>
<dbReference type="InterPro" id="IPR009030">
    <property type="entry name" value="Growth_fac_rcpt_cys_sf"/>
</dbReference>
<reference evidence="2" key="1">
    <citation type="journal article" date="2023" name="DNA Res.">
        <title>Chromosome-level genome assembly of Phrynocephalus forsythii using third-generation DNA sequencing and Hi-C analysis.</title>
        <authorList>
            <person name="Qi Y."/>
            <person name="Zhao W."/>
            <person name="Zhao Y."/>
            <person name="Niu C."/>
            <person name="Cao S."/>
            <person name="Zhang Y."/>
        </authorList>
    </citation>
    <scope>NUCLEOTIDE SEQUENCE</scope>
    <source>
        <tissue evidence="2">Muscle</tissue>
    </source>
</reference>
<name>A0A9Q0X763_9SAUR</name>
<evidence type="ECO:0000313" key="2">
    <source>
        <dbReference type="EMBL" id="KAJ7305008.1"/>
    </source>
</evidence>
<evidence type="ECO:0000259" key="1">
    <source>
        <dbReference type="Pfam" id="PF07699"/>
    </source>
</evidence>
<dbReference type="InterPro" id="IPR011641">
    <property type="entry name" value="Tyr-kin_ephrin_A/B_rcpt-like"/>
</dbReference>
<dbReference type="PANTHER" id="PTHR46104">
    <property type="entry name" value="GENE 9195-RELATED-RELATED"/>
    <property type="match status" value="1"/>
</dbReference>
<gene>
    <name evidence="2" type="ORF">JRQ81_010766</name>
</gene>
<dbReference type="SUPFAM" id="SSF57184">
    <property type="entry name" value="Growth factor receptor domain"/>
    <property type="match status" value="12"/>
</dbReference>
<dbReference type="SMART" id="SM01411">
    <property type="entry name" value="Ephrin_rec_like"/>
    <property type="match status" value="30"/>
</dbReference>
<keyword evidence="3" id="KW-1185">Reference proteome</keyword>
<proteinExistence type="predicted"/>
<organism evidence="2 3">
    <name type="scientific">Phrynocephalus forsythii</name>
    <dbReference type="NCBI Taxonomy" id="171643"/>
    <lineage>
        <taxon>Eukaryota</taxon>
        <taxon>Metazoa</taxon>
        <taxon>Chordata</taxon>
        <taxon>Craniata</taxon>
        <taxon>Vertebrata</taxon>
        <taxon>Euteleostomi</taxon>
        <taxon>Lepidosauria</taxon>
        <taxon>Squamata</taxon>
        <taxon>Bifurcata</taxon>
        <taxon>Unidentata</taxon>
        <taxon>Episquamata</taxon>
        <taxon>Toxicofera</taxon>
        <taxon>Iguania</taxon>
        <taxon>Acrodonta</taxon>
        <taxon>Agamidae</taxon>
        <taxon>Agaminae</taxon>
        <taxon>Phrynocephalus</taxon>
    </lineage>
</organism>
<dbReference type="Gene3D" id="2.10.50.10">
    <property type="entry name" value="Tumor Necrosis Factor Receptor, subunit A, domain 2"/>
    <property type="match status" value="14"/>
</dbReference>